<evidence type="ECO:0000256" key="9">
    <source>
        <dbReference type="ARBA" id="ARBA00023242"/>
    </source>
</evidence>
<evidence type="ECO:0000256" key="1">
    <source>
        <dbReference type="ARBA" id="ARBA00004123"/>
    </source>
</evidence>
<comment type="caution">
    <text evidence="10">Lacks conserved residue(s) required for the propagation of feature annotation.</text>
</comment>
<gene>
    <name evidence="13" type="ORF">BSTOLATCC_MIC31378</name>
</gene>
<dbReference type="GO" id="GO:0016428">
    <property type="term" value="F:tRNA (cytidine-5-)-methyltransferase activity"/>
    <property type="evidence" value="ECO:0007669"/>
    <property type="project" value="InterPro"/>
</dbReference>
<dbReference type="PROSITE" id="PS01153">
    <property type="entry name" value="NOL1_NOP2_SUN"/>
    <property type="match status" value="1"/>
</dbReference>
<dbReference type="InterPro" id="IPR057285">
    <property type="entry name" value="Pre-PUA_NSUN2"/>
</dbReference>
<keyword evidence="4 10" id="KW-0489">Methyltransferase</keyword>
<dbReference type="PRINTS" id="PR02011">
    <property type="entry name" value="RCMTNCL1"/>
</dbReference>
<feature type="active site" description="Nucleophile" evidence="10">
    <location>
        <position position="295"/>
    </location>
</feature>
<organism evidence="13 14">
    <name type="scientific">Blepharisma stoltei</name>
    <dbReference type="NCBI Taxonomy" id="1481888"/>
    <lineage>
        <taxon>Eukaryota</taxon>
        <taxon>Sar</taxon>
        <taxon>Alveolata</taxon>
        <taxon>Ciliophora</taxon>
        <taxon>Postciliodesmatophora</taxon>
        <taxon>Heterotrichea</taxon>
        <taxon>Heterotrichida</taxon>
        <taxon>Blepharismidae</taxon>
        <taxon>Blepharisma</taxon>
    </lineage>
</organism>
<keyword evidence="14" id="KW-1185">Reference proteome</keyword>
<evidence type="ECO:0000256" key="7">
    <source>
        <dbReference type="ARBA" id="ARBA00022694"/>
    </source>
</evidence>
<dbReference type="GO" id="GO:0000049">
    <property type="term" value="F:tRNA binding"/>
    <property type="evidence" value="ECO:0007669"/>
    <property type="project" value="UniProtKB-KW"/>
</dbReference>
<keyword evidence="5 10" id="KW-0808">Transferase</keyword>
<evidence type="ECO:0000256" key="2">
    <source>
        <dbReference type="ARBA" id="ARBA00007494"/>
    </source>
</evidence>
<dbReference type="Pfam" id="PF25376">
    <property type="entry name" value="Pre-PUA_NSUN2"/>
    <property type="match status" value="1"/>
</dbReference>
<dbReference type="Proteomes" id="UP001162131">
    <property type="component" value="Unassembled WGS sequence"/>
</dbReference>
<evidence type="ECO:0000259" key="12">
    <source>
        <dbReference type="PROSITE" id="PS51686"/>
    </source>
</evidence>
<evidence type="ECO:0000256" key="3">
    <source>
        <dbReference type="ARBA" id="ARBA00022555"/>
    </source>
</evidence>
<dbReference type="PROSITE" id="PS51686">
    <property type="entry name" value="SAM_MT_RSMB_NOP"/>
    <property type="match status" value="1"/>
</dbReference>
<dbReference type="PRINTS" id="PR02008">
    <property type="entry name" value="RCMTFAMILY"/>
</dbReference>
<keyword evidence="8 10" id="KW-0694">RNA-binding</keyword>
<dbReference type="InterPro" id="IPR029063">
    <property type="entry name" value="SAM-dependent_MTases_sf"/>
</dbReference>
<dbReference type="Gene3D" id="3.40.50.150">
    <property type="entry name" value="Vaccinia Virus protein VP39"/>
    <property type="match status" value="1"/>
</dbReference>
<evidence type="ECO:0000256" key="11">
    <source>
        <dbReference type="SAM" id="MobiDB-lite"/>
    </source>
</evidence>
<feature type="binding site" evidence="10">
    <location>
        <position position="193"/>
    </location>
    <ligand>
        <name>S-adenosyl-L-methionine</name>
        <dbReference type="ChEBI" id="CHEBI:59789"/>
    </ligand>
</feature>
<evidence type="ECO:0000313" key="14">
    <source>
        <dbReference type="Proteomes" id="UP001162131"/>
    </source>
</evidence>
<feature type="binding site" evidence="10">
    <location>
        <position position="242"/>
    </location>
    <ligand>
        <name>S-adenosyl-L-methionine</name>
        <dbReference type="ChEBI" id="CHEBI:59789"/>
    </ligand>
</feature>
<keyword evidence="3" id="KW-0820">tRNA-binding</keyword>
<keyword evidence="9" id="KW-0539">Nucleus</keyword>
<reference evidence="13" key="1">
    <citation type="submission" date="2021-09" db="EMBL/GenBank/DDBJ databases">
        <authorList>
            <consortium name="AG Swart"/>
            <person name="Singh M."/>
            <person name="Singh A."/>
            <person name="Seah K."/>
            <person name="Emmerich C."/>
        </authorList>
    </citation>
    <scope>NUCLEOTIDE SEQUENCE</scope>
    <source>
        <strain evidence="13">ATCC30299</strain>
    </source>
</reference>
<keyword evidence="7" id="KW-0819">tRNA processing</keyword>
<evidence type="ECO:0000313" key="13">
    <source>
        <dbReference type="EMBL" id="CAG9322353.1"/>
    </source>
</evidence>
<feature type="region of interest" description="Disordered" evidence="11">
    <location>
        <begin position="1"/>
        <end position="25"/>
    </location>
</feature>
<dbReference type="SUPFAM" id="SSF53335">
    <property type="entry name" value="S-adenosyl-L-methionine-dependent methyltransferases"/>
    <property type="match status" value="1"/>
</dbReference>
<dbReference type="InterPro" id="IPR023270">
    <property type="entry name" value="RCMT_NCL1"/>
</dbReference>
<dbReference type="AlphaFoldDB" id="A0AAU9JDF3"/>
<dbReference type="EMBL" id="CAJZBQ010000031">
    <property type="protein sequence ID" value="CAG9322353.1"/>
    <property type="molecule type" value="Genomic_DNA"/>
</dbReference>
<comment type="caution">
    <text evidence="13">The sequence shown here is derived from an EMBL/GenBank/DDBJ whole genome shotgun (WGS) entry which is preliminary data.</text>
</comment>
<evidence type="ECO:0000256" key="10">
    <source>
        <dbReference type="PROSITE-ProRule" id="PRU01023"/>
    </source>
</evidence>
<dbReference type="InterPro" id="IPR018314">
    <property type="entry name" value="RsmB/NOL1/NOP2-like_CS"/>
</dbReference>
<sequence length="612" mass="69515">MEAPDKRLKLSAPASSNEPAENEDSFTIEKENSLMRSYYSLQLEFSADEFQRFWETLQTPLPTTFRINPMHSTHENLINQLKSPDFLSSLIDDSLNPIQIEPVPWYPNSLSWQISTKKSRLKYIEGIKPLQTFLQNANDCGLISRQELVSMIPGLVLDVSPGMHILDMCAAPGSKTAHIIELMKGQGLIVANDVDFKRANTLVHQLHRTNINCLVVTNHPAQHYPGIGPKQSRYQFDRVLCDVPCSGDGAIRKCPDKWRSWKISDSYGLHKLQTLILNRGFSLCKPGGFFCYSTCSLNPIENEAVVSEMLRQHPNDIEIVDLHGKLREICPGFIVRPGLGSWKVVWPNEEGSLIEYSSMSEVPESIKSIKSSMFPVGISEDLQKCARIFPHDQNTGGFFVTLFHKIGPIHVPRSPNPAFEDQKSSEMNTGGNKVFIELDEDSSEYQSIKEYYGYQGEPTSQLYTMAGSKMNTIFYVSKEVKDFIEGDKKKSLKVVSLGVKAFIKHNLKSSGSICKYKPVQDALPYISKLFSKRKVNCKDTEFLKTIVNEKFVLQSCIKDEECQILIRELGFYIIRFVEIEEEVIVLKCTEDKIIPMIPKEHEESLKMRYLSI</sequence>
<dbReference type="InterPro" id="IPR049560">
    <property type="entry name" value="MeTrfase_RsmB-F_NOP2_cat"/>
</dbReference>
<dbReference type="PANTHER" id="PTHR22808:SF1">
    <property type="entry name" value="RNA CYTOSINE-C(5)-METHYLTRANSFERASE NSUN2-RELATED"/>
    <property type="match status" value="1"/>
</dbReference>
<keyword evidence="6 10" id="KW-0949">S-adenosyl-L-methionine</keyword>
<comment type="subcellular location">
    <subcellularLocation>
        <location evidence="1">Nucleus</location>
    </subcellularLocation>
</comment>
<dbReference type="GO" id="GO:0005634">
    <property type="term" value="C:nucleus"/>
    <property type="evidence" value="ECO:0007669"/>
    <property type="project" value="UniProtKB-SubCell"/>
</dbReference>
<proteinExistence type="inferred from homology"/>
<evidence type="ECO:0000256" key="6">
    <source>
        <dbReference type="ARBA" id="ARBA00022691"/>
    </source>
</evidence>
<protein>
    <recommendedName>
        <fullName evidence="12">SAM-dependent MTase RsmB/NOP-type domain-containing protein</fullName>
    </recommendedName>
</protein>
<evidence type="ECO:0000256" key="5">
    <source>
        <dbReference type="ARBA" id="ARBA00022679"/>
    </source>
</evidence>
<name>A0AAU9JDF3_9CILI</name>
<dbReference type="PANTHER" id="PTHR22808">
    <property type="entry name" value="NCL1 YEAST -RELATED NOL1/NOP2/FMU SUN DOMAIN-CONTAINING"/>
    <property type="match status" value="1"/>
</dbReference>
<feature type="domain" description="SAM-dependent MTase RsmB/NOP-type" evidence="12">
    <location>
        <begin position="53"/>
        <end position="406"/>
    </location>
</feature>
<comment type="similarity">
    <text evidence="2 10">Belongs to the class I-like SAM-binding methyltransferase superfamily. RsmB/NOP family.</text>
</comment>
<dbReference type="InterPro" id="IPR001678">
    <property type="entry name" value="MeTrfase_RsmB-F_NOP2_dom"/>
</dbReference>
<evidence type="ECO:0000256" key="8">
    <source>
        <dbReference type="ARBA" id="ARBA00022884"/>
    </source>
</evidence>
<dbReference type="InterPro" id="IPR023267">
    <property type="entry name" value="RCMT"/>
</dbReference>
<accession>A0AAU9JDF3</accession>
<evidence type="ECO:0000256" key="4">
    <source>
        <dbReference type="ARBA" id="ARBA00022603"/>
    </source>
</evidence>
<dbReference type="Pfam" id="PF01189">
    <property type="entry name" value="Methyltr_RsmB-F"/>
    <property type="match status" value="1"/>
</dbReference>
<feature type="binding site" evidence="10">
    <location>
        <begin position="169"/>
        <end position="175"/>
    </location>
    <ligand>
        <name>S-adenosyl-L-methionine</name>
        <dbReference type="ChEBI" id="CHEBI:59789"/>
    </ligand>
</feature>
<dbReference type="GO" id="GO:0030488">
    <property type="term" value="P:tRNA methylation"/>
    <property type="evidence" value="ECO:0007669"/>
    <property type="project" value="UniProtKB-ARBA"/>
</dbReference>